<keyword evidence="1" id="KW-0732">Signal</keyword>
<sequence length="84" mass="8635">MKTTQVFAAILTLAAAGAAFAADSNTTAASSAPLAAAASQAAPAQQGLSREQVKAEFLEARRNGKLIETEADQDVAQTTKHYAK</sequence>
<dbReference type="EMBL" id="JACHXD010000006">
    <property type="protein sequence ID" value="MBB3119561.1"/>
    <property type="molecule type" value="Genomic_DNA"/>
</dbReference>
<dbReference type="RefSeq" id="WP_183441379.1">
    <property type="nucleotide sequence ID" value="NZ_JACHXD010000006.1"/>
</dbReference>
<dbReference type="AlphaFoldDB" id="A0A7W5BAX8"/>
<accession>A0A7W5BAX8</accession>
<evidence type="ECO:0000313" key="3">
    <source>
        <dbReference type="Proteomes" id="UP000541535"/>
    </source>
</evidence>
<dbReference type="Proteomes" id="UP000541535">
    <property type="component" value="Unassembled WGS sequence"/>
</dbReference>
<comment type="caution">
    <text evidence="2">The sequence shown here is derived from an EMBL/GenBank/DDBJ whole genome shotgun (WGS) entry which is preliminary data.</text>
</comment>
<feature type="chain" id="PRO_5030552148" description="DUF4148 domain-containing protein" evidence="1">
    <location>
        <begin position="22"/>
        <end position="84"/>
    </location>
</feature>
<proteinExistence type="predicted"/>
<evidence type="ECO:0008006" key="4">
    <source>
        <dbReference type="Google" id="ProtNLM"/>
    </source>
</evidence>
<feature type="signal peptide" evidence="1">
    <location>
        <begin position="1"/>
        <end position="21"/>
    </location>
</feature>
<protein>
    <recommendedName>
        <fullName evidence="4">DUF4148 domain-containing protein</fullName>
    </recommendedName>
</protein>
<reference evidence="2 3" key="1">
    <citation type="submission" date="2020-08" db="EMBL/GenBank/DDBJ databases">
        <title>Genomic Encyclopedia of Type Strains, Phase III (KMG-III): the genomes of soil and plant-associated and newly described type strains.</title>
        <authorList>
            <person name="Whitman W."/>
        </authorList>
    </citation>
    <scope>NUCLEOTIDE SEQUENCE [LARGE SCALE GENOMIC DNA]</scope>
    <source>
        <strain evidence="2 3">CECT 8897</strain>
    </source>
</reference>
<evidence type="ECO:0000313" key="2">
    <source>
        <dbReference type="EMBL" id="MBB3119561.1"/>
    </source>
</evidence>
<gene>
    <name evidence="2" type="ORF">FHS03_002613</name>
</gene>
<name>A0A7W5BAX8_9BURK</name>
<evidence type="ECO:0000256" key="1">
    <source>
        <dbReference type="SAM" id="SignalP"/>
    </source>
</evidence>
<organism evidence="2 3">
    <name type="scientific">Pseudoduganella violacea</name>
    <dbReference type="NCBI Taxonomy" id="1715466"/>
    <lineage>
        <taxon>Bacteria</taxon>
        <taxon>Pseudomonadati</taxon>
        <taxon>Pseudomonadota</taxon>
        <taxon>Betaproteobacteria</taxon>
        <taxon>Burkholderiales</taxon>
        <taxon>Oxalobacteraceae</taxon>
        <taxon>Telluria group</taxon>
        <taxon>Pseudoduganella</taxon>
    </lineage>
</organism>
<keyword evidence="3" id="KW-1185">Reference proteome</keyword>